<dbReference type="InterPro" id="IPR013249">
    <property type="entry name" value="RNA_pol_sigma70_r4_t2"/>
</dbReference>
<reference evidence="4" key="2">
    <citation type="submission" date="2015-07" db="EMBL/GenBank/DDBJ databases">
        <title>MeaNS - Measles Nucleotide Surveillance Program.</title>
        <authorList>
            <person name="Tran T."/>
            <person name="Druce J."/>
        </authorList>
    </citation>
    <scope>NUCLEOTIDE SEQUENCE</scope>
    <source>
        <strain evidence="4">DSM 9887</strain>
    </source>
</reference>
<dbReference type="GO" id="GO:0006352">
    <property type="term" value="P:DNA-templated transcription initiation"/>
    <property type="evidence" value="ECO:0007669"/>
    <property type="project" value="InterPro"/>
</dbReference>
<dbReference type="Proteomes" id="UP000036834">
    <property type="component" value="Unassembled WGS sequence"/>
</dbReference>
<dbReference type="CDD" id="cd06171">
    <property type="entry name" value="Sigma70_r4"/>
    <property type="match status" value="1"/>
</dbReference>
<sequence>MKDLLKSYKATRRQLKQIHKTEESPAIRSYWSGSIRDVDFIIEWLESGRQPVSIRGMERRSKKQREILVDPFKMQSYVRPGTGGCRVHANEEDRNLIDLYLNVLSEREQECYLMVYGGGMTHAKAAELLEISRGNVSTLLSRAHQKIELLQALIAILVMAIFLTGGYNVREKGV</sequence>
<evidence type="ECO:0000313" key="5">
    <source>
        <dbReference type="Proteomes" id="UP000036834"/>
    </source>
</evidence>
<keyword evidence="1" id="KW-1133">Transmembrane helix</keyword>
<dbReference type="RefSeq" id="WP_049737761.1">
    <property type="nucleotide sequence ID" value="NZ_BJON01000012.1"/>
</dbReference>
<dbReference type="STRING" id="54915.ADS79_07400"/>
<evidence type="ECO:0000259" key="2">
    <source>
        <dbReference type="Pfam" id="PF08281"/>
    </source>
</evidence>
<evidence type="ECO:0000313" key="3">
    <source>
        <dbReference type="EMBL" id="GED69406.1"/>
    </source>
</evidence>
<dbReference type="InterPro" id="IPR013324">
    <property type="entry name" value="RNA_pol_sigma_r3/r4-like"/>
</dbReference>
<evidence type="ECO:0000313" key="6">
    <source>
        <dbReference type="Proteomes" id="UP000319578"/>
    </source>
</evidence>
<keyword evidence="1" id="KW-0472">Membrane</keyword>
<gene>
    <name evidence="4" type="ORF">ADS79_07400</name>
    <name evidence="3" type="ORF">BRE01_31080</name>
</gene>
<evidence type="ECO:0000256" key="1">
    <source>
        <dbReference type="SAM" id="Phobius"/>
    </source>
</evidence>
<dbReference type="OrthoDB" id="2083683at2"/>
<name>A0A0K9YYH4_9BACL</name>
<dbReference type="SUPFAM" id="SSF88659">
    <property type="entry name" value="Sigma3 and sigma4 domains of RNA polymerase sigma factors"/>
    <property type="match status" value="1"/>
</dbReference>
<feature type="domain" description="RNA polymerase sigma factor 70 region 4 type 2" evidence="2">
    <location>
        <begin position="95"/>
        <end position="146"/>
    </location>
</feature>
<keyword evidence="1" id="KW-0812">Transmembrane</keyword>
<keyword evidence="6" id="KW-1185">Reference proteome</keyword>
<dbReference type="GO" id="GO:0003677">
    <property type="term" value="F:DNA binding"/>
    <property type="evidence" value="ECO:0007669"/>
    <property type="project" value="InterPro"/>
</dbReference>
<accession>A0A0K9YYH4</accession>
<dbReference type="Proteomes" id="UP000319578">
    <property type="component" value="Unassembled WGS sequence"/>
</dbReference>
<reference evidence="5" key="1">
    <citation type="submission" date="2015-07" db="EMBL/GenBank/DDBJ databases">
        <title>Genome sequencing project for genomic taxonomy and phylogenomics of Bacillus-like bacteria.</title>
        <authorList>
            <person name="Liu B."/>
            <person name="Wang J."/>
            <person name="Zhu Y."/>
            <person name="Liu G."/>
            <person name="Chen Q."/>
            <person name="Chen Z."/>
            <person name="Lan J."/>
            <person name="Che J."/>
            <person name="Ge C."/>
            <person name="Shi H."/>
            <person name="Pan Z."/>
            <person name="Liu X."/>
        </authorList>
    </citation>
    <scope>NUCLEOTIDE SEQUENCE [LARGE SCALE GENOMIC DNA]</scope>
    <source>
        <strain evidence="5">DSM 9887</strain>
    </source>
</reference>
<reference evidence="3 6" key="3">
    <citation type="submission" date="2019-06" db="EMBL/GenBank/DDBJ databases">
        <title>Whole genome shotgun sequence of Brevibacillus reuszeri NBRC 15719.</title>
        <authorList>
            <person name="Hosoyama A."/>
            <person name="Uohara A."/>
            <person name="Ohji S."/>
            <person name="Ichikawa N."/>
        </authorList>
    </citation>
    <scope>NUCLEOTIDE SEQUENCE [LARGE SCALE GENOMIC DNA]</scope>
    <source>
        <strain evidence="3 6">NBRC 15719</strain>
    </source>
</reference>
<dbReference type="EMBL" id="LGIQ01000005">
    <property type="protein sequence ID" value="KNB73754.1"/>
    <property type="molecule type" value="Genomic_DNA"/>
</dbReference>
<proteinExistence type="predicted"/>
<dbReference type="Gene3D" id="1.10.10.10">
    <property type="entry name" value="Winged helix-like DNA-binding domain superfamily/Winged helix DNA-binding domain"/>
    <property type="match status" value="1"/>
</dbReference>
<dbReference type="Pfam" id="PF08281">
    <property type="entry name" value="Sigma70_r4_2"/>
    <property type="match status" value="1"/>
</dbReference>
<dbReference type="PATRIC" id="fig|54915.3.peg.6913"/>
<dbReference type="AlphaFoldDB" id="A0A0K9YYH4"/>
<dbReference type="EMBL" id="BJON01000012">
    <property type="protein sequence ID" value="GED69406.1"/>
    <property type="molecule type" value="Genomic_DNA"/>
</dbReference>
<dbReference type="GO" id="GO:0016987">
    <property type="term" value="F:sigma factor activity"/>
    <property type="evidence" value="ECO:0007669"/>
    <property type="project" value="InterPro"/>
</dbReference>
<dbReference type="InterPro" id="IPR036388">
    <property type="entry name" value="WH-like_DNA-bd_sf"/>
</dbReference>
<evidence type="ECO:0000313" key="4">
    <source>
        <dbReference type="EMBL" id="KNB73754.1"/>
    </source>
</evidence>
<organism evidence="4 5">
    <name type="scientific">Brevibacillus reuszeri</name>
    <dbReference type="NCBI Taxonomy" id="54915"/>
    <lineage>
        <taxon>Bacteria</taxon>
        <taxon>Bacillati</taxon>
        <taxon>Bacillota</taxon>
        <taxon>Bacilli</taxon>
        <taxon>Bacillales</taxon>
        <taxon>Paenibacillaceae</taxon>
        <taxon>Brevibacillus</taxon>
    </lineage>
</organism>
<comment type="caution">
    <text evidence="4">The sequence shown here is derived from an EMBL/GenBank/DDBJ whole genome shotgun (WGS) entry which is preliminary data.</text>
</comment>
<protein>
    <recommendedName>
        <fullName evidence="2">RNA polymerase sigma factor 70 region 4 type 2 domain-containing protein</fullName>
    </recommendedName>
</protein>
<feature type="transmembrane region" description="Helical" evidence="1">
    <location>
        <begin position="149"/>
        <end position="169"/>
    </location>
</feature>